<name>A0A397STS2_9GLOM</name>
<comment type="caution">
    <text evidence="1">The sequence shown here is derived from an EMBL/GenBank/DDBJ whole genome shotgun (WGS) entry which is preliminary data.</text>
</comment>
<reference evidence="1 2" key="1">
    <citation type="submission" date="2018-06" db="EMBL/GenBank/DDBJ databases">
        <title>Comparative genomics reveals the genomic features of Rhizophagus irregularis, R. cerebriforme, R. diaphanum and Gigaspora rosea, and their symbiotic lifestyle signature.</title>
        <authorList>
            <person name="Morin E."/>
            <person name="San Clemente H."/>
            <person name="Chen E.C.H."/>
            <person name="De La Providencia I."/>
            <person name="Hainaut M."/>
            <person name="Kuo A."/>
            <person name="Kohler A."/>
            <person name="Murat C."/>
            <person name="Tang N."/>
            <person name="Roy S."/>
            <person name="Loubradou J."/>
            <person name="Henrissat B."/>
            <person name="Grigoriev I.V."/>
            <person name="Corradi N."/>
            <person name="Roux C."/>
            <person name="Martin F.M."/>
        </authorList>
    </citation>
    <scope>NUCLEOTIDE SEQUENCE [LARGE SCALE GENOMIC DNA]</scope>
    <source>
        <strain evidence="1 2">DAOM 227022</strain>
    </source>
</reference>
<evidence type="ECO:0000313" key="1">
    <source>
        <dbReference type="EMBL" id="RIA86281.1"/>
    </source>
</evidence>
<protein>
    <submittedName>
        <fullName evidence="1">Uncharacterized protein</fullName>
    </submittedName>
</protein>
<gene>
    <name evidence="1" type="ORF">C1645_829494</name>
</gene>
<proteinExistence type="predicted"/>
<dbReference type="EMBL" id="QKYT01000372">
    <property type="protein sequence ID" value="RIA86281.1"/>
    <property type="molecule type" value="Genomic_DNA"/>
</dbReference>
<accession>A0A397STS2</accession>
<evidence type="ECO:0000313" key="2">
    <source>
        <dbReference type="Proteomes" id="UP000265703"/>
    </source>
</evidence>
<dbReference type="Proteomes" id="UP000265703">
    <property type="component" value="Unassembled WGS sequence"/>
</dbReference>
<sequence length="51" mass="6799">MYNWKIRKTLYIYNEVWFRDYGEYNFKEIVLKWDNDFWDDDYKKIIWKELY</sequence>
<keyword evidence="2" id="KW-1185">Reference proteome</keyword>
<organism evidence="1 2">
    <name type="scientific">Glomus cerebriforme</name>
    <dbReference type="NCBI Taxonomy" id="658196"/>
    <lineage>
        <taxon>Eukaryota</taxon>
        <taxon>Fungi</taxon>
        <taxon>Fungi incertae sedis</taxon>
        <taxon>Mucoromycota</taxon>
        <taxon>Glomeromycotina</taxon>
        <taxon>Glomeromycetes</taxon>
        <taxon>Glomerales</taxon>
        <taxon>Glomeraceae</taxon>
        <taxon>Glomus</taxon>
    </lineage>
</organism>
<dbReference type="AlphaFoldDB" id="A0A397STS2"/>